<sequence length="279" mass="30959">MSQSFIKTKQCKELEESVNQYKEKVKKIKDTAKTILESIENTSGIELFRSSCKATGTLGLTTVGVLPTGCVGLIFPPALIPIGAAVGTSFLGMMGSAITMGVTDLVTGASAKIDRWMNELYDIKYQWIAANNTLLKEMCKIQDVMNQSRRELDGSSLTEDQKENVSLVTVFAVLDSGRTIISELPKFKDLPDSGNFIKAVKFVSSFIFGAAAILEVATKICDPLMVDKDVRSYATALVMQMNEELDRCKECINYIERLDHEIRLRQLEDKCLNSNSNLW</sequence>
<gene>
    <name evidence="2" type="ORF">BJG266_LOCUS19972</name>
    <name evidence="1" type="ORF">QVE165_LOCUS5188</name>
</gene>
<evidence type="ECO:0000313" key="3">
    <source>
        <dbReference type="Proteomes" id="UP000663832"/>
    </source>
</evidence>
<dbReference type="Proteomes" id="UP000663877">
    <property type="component" value="Unassembled WGS sequence"/>
</dbReference>
<evidence type="ECO:0000313" key="1">
    <source>
        <dbReference type="EMBL" id="CAF0819606.1"/>
    </source>
</evidence>
<evidence type="ECO:0000313" key="2">
    <source>
        <dbReference type="EMBL" id="CAF1075863.1"/>
    </source>
</evidence>
<keyword evidence="3" id="KW-1185">Reference proteome</keyword>
<dbReference type="AlphaFoldDB" id="A0A814MAF9"/>
<evidence type="ECO:0000313" key="4">
    <source>
        <dbReference type="Proteomes" id="UP000663877"/>
    </source>
</evidence>
<name>A0A814MAF9_9BILA</name>
<organism evidence="2 4">
    <name type="scientific">Adineta steineri</name>
    <dbReference type="NCBI Taxonomy" id="433720"/>
    <lineage>
        <taxon>Eukaryota</taxon>
        <taxon>Metazoa</taxon>
        <taxon>Spiralia</taxon>
        <taxon>Gnathifera</taxon>
        <taxon>Rotifera</taxon>
        <taxon>Eurotatoria</taxon>
        <taxon>Bdelloidea</taxon>
        <taxon>Adinetida</taxon>
        <taxon>Adinetidae</taxon>
        <taxon>Adineta</taxon>
    </lineage>
</organism>
<accession>A0A814MAF9</accession>
<dbReference type="EMBL" id="CAJNOI010000110">
    <property type="protein sequence ID" value="CAF1075863.1"/>
    <property type="molecule type" value="Genomic_DNA"/>
</dbReference>
<proteinExistence type="predicted"/>
<reference evidence="2" key="1">
    <citation type="submission" date="2021-02" db="EMBL/GenBank/DDBJ databases">
        <authorList>
            <person name="Nowell W R."/>
        </authorList>
    </citation>
    <scope>NUCLEOTIDE SEQUENCE</scope>
</reference>
<dbReference type="OrthoDB" id="10287965at2759"/>
<dbReference type="Proteomes" id="UP000663832">
    <property type="component" value="Unassembled WGS sequence"/>
</dbReference>
<dbReference type="EMBL" id="CAJNOM010000020">
    <property type="protein sequence ID" value="CAF0819606.1"/>
    <property type="molecule type" value="Genomic_DNA"/>
</dbReference>
<protein>
    <submittedName>
        <fullName evidence="2">Uncharacterized protein</fullName>
    </submittedName>
</protein>
<comment type="caution">
    <text evidence="2">The sequence shown here is derived from an EMBL/GenBank/DDBJ whole genome shotgun (WGS) entry which is preliminary data.</text>
</comment>